<dbReference type="CDD" id="cd02212">
    <property type="entry name" value="cupin_UGlyAH_C"/>
    <property type="match status" value="1"/>
</dbReference>
<dbReference type="GO" id="GO:0071522">
    <property type="term" value="F:ureidoglycine aminohydrolase activity"/>
    <property type="evidence" value="ECO:0007669"/>
    <property type="project" value="UniProtKB-EC"/>
</dbReference>
<dbReference type="InterPro" id="IPR014710">
    <property type="entry name" value="RmlC-like_jellyroll"/>
</dbReference>
<dbReference type="EC" id="3.5.3.26" evidence="2"/>
<dbReference type="CDD" id="cd02211">
    <property type="entry name" value="cupin_UGlyAH_N"/>
    <property type="match status" value="1"/>
</dbReference>
<reference evidence="2 3" key="1">
    <citation type="submission" date="2022-10" db="EMBL/GenBank/DDBJ databases">
        <title>Roseococcus glaciei nov., sp. nov., isolated from glacier.</title>
        <authorList>
            <person name="Liu Q."/>
            <person name="Xin Y.-H."/>
        </authorList>
    </citation>
    <scope>NUCLEOTIDE SEQUENCE [LARGE SCALE GENOMIC DNA]</scope>
    <source>
        <strain evidence="2 3">MDT2-1-1</strain>
    </source>
</reference>
<evidence type="ECO:0000313" key="3">
    <source>
        <dbReference type="Proteomes" id="UP001526430"/>
    </source>
</evidence>
<dbReference type="InterPro" id="IPR044704">
    <property type="entry name" value="UGlyAH_cupin_N"/>
</dbReference>
<name>A0ABT3NUU0_9PROT</name>
<dbReference type="InterPro" id="IPR011051">
    <property type="entry name" value="RmlC_Cupin_sf"/>
</dbReference>
<dbReference type="Proteomes" id="UP001526430">
    <property type="component" value="Unassembled WGS sequence"/>
</dbReference>
<keyword evidence="3" id="KW-1185">Reference proteome</keyword>
<dbReference type="InterPro" id="IPR013096">
    <property type="entry name" value="Cupin_2"/>
</dbReference>
<dbReference type="Gene3D" id="2.60.120.10">
    <property type="entry name" value="Jelly Rolls"/>
    <property type="match status" value="1"/>
</dbReference>
<sequence>MRVPTQNPPPGIIGQNRSMLTPHYCVFPPEGIMDSFLPDWPGCTIRWQCSPEMGARFAQAMVLLPPGCGTAIEDGLEHFLYVTAGALEVEAGGKRETLPVGGYVYVPAGTGFSARNAGGAEARALWVKRPYRPAKGVPVPGVLLGHRDTAPREENGSRWRVLLLGTRELSMDFEMNIMGYSPGAHFWCVETHIMEHGMVVLQGQCLQMLGRDWHELWEGDFVWMGPYVPQQIYATGAGNCEYLLYKDVNRDVTF</sequence>
<dbReference type="SUPFAM" id="SSF51182">
    <property type="entry name" value="RmlC-like cupins"/>
    <property type="match status" value="1"/>
</dbReference>
<dbReference type="EMBL" id="JAPFQI010000006">
    <property type="protein sequence ID" value="MCW8085934.1"/>
    <property type="molecule type" value="Genomic_DNA"/>
</dbReference>
<feature type="domain" description="Cupin type-2" evidence="1">
    <location>
        <begin position="73"/>
        <end position="127"/>
    </location>
</feature>
<dbReference type="PANTHER" id="PTHR34571">
    <property type="entry name" value="(S)-UREIDOGLYCINE AMINOHYDROLASE"/>
    <property type="match status" value="1"/>
</dbReference>
<proteinExistence type="predicted"/>
<gene>
    <name evidence="2" type="primary">allE</name>
    <name evidence="2" type="ORF">OF850_09875</name>
</gene>
<dbReference type="InterPro" id="IPR017627">
    <property type="entry name" value="UGHY"/>
</dbReference>
<evidence type="ECO:0000259" key="1">
    <source>
        <dbReference type="Pfam" id="PF07883"/>
    </source>
</evidence>
<dbReference type="Pfam" id="PF07883">
    <property type="entry name" value="Cupin_2"/>
    <property type="match status" value="1"/>
</dbReference>
<keyword evidence="2" id="KW-0378">Hydrolase</keyword>
<dbReference type="PANTHER" id="PTHR34571:SF1">
    <property type="entry name" value="(S)-UREIDOGLYCINE AMINOHYDROLASE"/>
    <property type="match status" value="1"/>
</dbReference>
<evidence type="ECO:0000313" key="2">
    <source>
        <dbReference type="EMBL" id="MCW8085934.1"/>
    </source>
</evidence>
<organism evidence="2 3">
    <name type="scientific">Sabulicella glaciei</name>
    <dbReference type="NCBI Taxonomy" id="2984948"/>
    <lineage>
        <taxon>Bacteria</taxon>
        <taxon>Pseudomonadati</taxon>
        <taxon>Pseudomonadota</taxon>
        <taxon>Alphaproteobacteria</taxon>
        <taxon>Acetobacterales</taxon>
        <taxon>Acetobacteraceae</taxon>
        <taxon>Sabulicella</taxon>
    </lineage>
</organism>
<dbReference type="InterPro" id="IPR044697">
    <property type="entry name" value="UGlyAH_cupin_C"/>
</dbReference>
<comment type="caution">
    <text evidence="2">The sequence shown here is derived from an EMBL/GenBank/DDBJ whole genome shotgun (WGS) entry which is preliminary data.</text>
</comment>
<dbReference type="NCBIfam" id="TIGR03214">
    <property type="entry name" value="ura-cupin"/>
    <property type="match status" value="1"/>
</dbReference>
<accession>A0ABT3NUU0</accession>
<protein>
    <submittedName>
        <fullName evidence="2">(S)-ureidoglycine aminohydrolase</fullName>
        <ecNumber evidence="2">3.5.3.26</ecNumber>
    </submittedName>
</protein>